<dbReference type="RefSeq" id="XP_009492242.1">
    <property type="nucleotide sequence ID" value="XM_009493967.1"/>
</dbReference>
<feature type="domain" description="RNA helicase aquarius beta-barrel" evidence="5">
    <location>
        <begin position="653"/>
        <end position="817"/>
    </location>
</feature>
<dbReference type="eggNOG" id="KOG1806">
    <property type="taxonomic scope" value="Eukaryota"/>
</dbReference>
<sequence length="1886" mass="204667">MASASTAPSAKMPEEVATVSDAKRPRPASNTGGQIPRSVPAAMKLLGRTRESTSAGPRRGYFALTARQIDTDPLTRVSLAFWSPHREAGAPADFSPALVKRIFHSELAASNFSPGRLIPLEFSQYLERFLWPHFDAATASKEHLFSVVLMVNEKFRQSVSEPWAVFGAEPSDKFTAFFQALLRETLSAQNTLQIRSQLLLFLTRAFQSLENPLLRAECLKLVSMGIWVSLEPARREFLLARDATLAKRWSRLERALKKSDDDKRQQLTFERTFLSALLKMLASLVSDIDTVLDPQTAVVEALGAPESDAATEAPGRKRRKTDDAAAAEAEPSGHTLQRQLARSATLLSHAVVLVCRVLELFVDLLGQMPTRRFTNALLDDHLAVVLCQTSQLFAHGATDVDDEDGTEGTLPGGLTPVDARLFRGMVQRLAELARADIVDDLTGAALSADAAAARHGAAVGRLQAAAFALDPEGLRELALGNLSRVSGTSAALRRLLQTPVGSAVPGEAGKSPDSLWKRTAELARRLGLRTHFPHTGQPLPLRTLVEALVLNFAADVASAIREADVEGGSLLPSEVTLWGAPELSDAPPAGDRPLPLPRLNLQFLTIQDYLQRNFHLFRLEAAADVRQDIETAVRRLSPRLAGPGASLTAGGAMATVFGGWSRMAIPIETFTVEDVGPPRVADHRPEFVRGRVSFDLGRCRLDVRQEWDALRQGDVLFLVTVRARSTEAPVYQPPGTPGALPFPEQFGVVAVRGCMVTGFSDHFGDEAPPQGQTGGGGGGGPFDPRQDVPPRRRRGLRRVNVLLDPDQYYADAQRQLASSHSSRRRARAQRRRTQAGLTAGGGDDDAAAAAARQLLDAGDDVYSTFNILVRRKPQENHFRATLATMRDMMEQVSRHPDVVPDWLQDVFLGYGDPRAAHALTAAEAGLPVHPALTPASDATGQAEATPADAMELDAPSADSWLDFRDTFLDLDHLFASFPGREVLFDRSDLSRADQLAVLAARVAAKDFDAATIGTLADPANAVPLPGDTLFRVRFDGPAKQVHVRAYHPPPCGPYPADARRRNAIRFTPTQVRAIRQGLERGLTLVVGPPGTGKTDVAVQLLASIYHNWPNQHILLVTHSNQALNQLFEKIIALDVYEGHCLRLGHGEEDLASDRDFSISGRVNFFLARRLALLAEVSRLAVSLQVPGHVGYTCETASNFFRLHVGPRWDRFRAGLASLEAELGRQATDSLPLDLSTASADVLAADRSLSEYIRREFPFAEYFADAPEPVFGATPAELTAQEAWTAVSGCFVGHLEKVFRQLADIRAFELLRTGRERGDYILMKEARIVAMTCTHAALKRADLLRLGFRYDTVLMEESAQILEIEAFIPLLLQDPQDGRGRLRRIVAIGDHNQLPPVVKNQAFRQQGNMEQSMFTRLVRLGVGTVDLDAQGRARSSLRALYGWRYQCLGDLPHVVERPEFRLANAGFATTAQFIDVGDLHGQGETEPAPAYIQNLAEAEYVVAVFQYMRLLGYPGHLVSILTTYNGQKDLITELVRKRCASNPLFGMPGAISTVDQYQGQQNDYVLLSLVRTKTVGYMRDVRRMVVALSRARLGLYVFGRRALFEGSFELRRMFQPLFEASFAALPVAGAPATDKLAESEPEPEPEADVKLDSEGEADAEADAEVDDEGEADAEAEGDAAAEADADMTPADGAPALAGPTALAPAVLTDPFARRRLPPSYLVLTKDEIFPTTRPDRAFGSLEAPPSRFVIKNVVAMGEYVHQLATEQIRQYRAAIEAARVAASSATDGAGVAAAPGADLADAAAAAAALQAAAPGDLAIGEAILPEGAQEESTDGTASGAFQIVDSSSEDDGYDSYDTDVEGSASEEDEEQDQEDDGQTAEGSAEED</sequence>
<evidence type="ECO:0000259" key="5">
    <source>
        <dbReference type="Pfam" id="PF21143"/>
    </source>
</evidence>
<accession>A0A058ZF15</accession>
<dbReference type="Pfam" id="PF16399">
    <property type="entry name" value="Aquarius_N_1st"/>
    <property type="match status" value="1"/>
</dbReference>
<dbReference type="FunFam" id="3.40.50.300:FF:002863">
    <property type="entry name" value="Pre-mRNA-splicing factor cwf11"/>
    <property type="match status" value="1"/>
</dbReference>
<feature type="region of interest" description="Disordered" evidence="1">
    <location>
        <begin position="1632"/>
        <end position="1682"/>
    </location>
</feature>
<dbReference type="SUPFAM" id="SSF52540">
    <property type="entry name" value="P-loop containing nucleoside triphosphate hydrolases"/>
    <property type="match status" value="1"/>
</dbReference>
<dbReference type="PANTHER" id="PTHR10887:SF5">
    <property type="entry name" value="RNA HELICASE AQUARIUS"/>
    <property type="match status" value="1"/>
</dbReference>
<feature type="compositionally biased region" description="Basic residues" evidence="1">
    <location>
        <begin position="821"/>
        <end position="833"/>
    </location>
</feature>
<dbReference type="Pfam" id="PF13086">
    <property type="entry name" value="AAA_11"/>
    <property type="match status" value="2"/>
</dbReference>
<feature type="domain" description="DNA2/NAM7 helicase-like C-terminal" evidence="3">
    <location>
        <begin position="1408"/>
        <end position="1600"/>
    </location>
</feature>
<dbReference type="InterPro" id="IPR048967">
    <property type="entry name" value="Aquarius_insert"/>
</dbReference>
<dbReference type="Pfam" id="PF21144">
    <property type="entry name" value="Aquarius_N_3rd"/>
    <property type="match status" value="1"/>
</dbReference>
<dbReference type="InterPro" id="IPR048966">
    <property type="entry name" value="Aquarius_b-barrel"/>
</dbReference>
<feature type="region of interest" description="Disordered" evidence="1">
    <location>
        <begin position="1827"/>
        <end position="1886"/>
    </location>
</feature>
<dbReference type="STRING" id="691883.A0A058ZF15"/>
<reference evidence="7" key="1">
    <citation type="submission" date="2013-04" db="EMBL/GenBank/DDBJ databases">
        <title>The Genome Sequence of Fonticula alba ATCC 38817.</title>
        <authorList>
            <consortium name="The Broad Institute Genomics Platform"/>
            <person name="Russ C."/>
            <person name="Cuomo C."/>
            <person name="Burger G."/>
            <person name="Gray M.W."/>
            <person name="Holland P.W.H."/>
            <person name="King N."/>
            <person name="Lang F.B.F."/>
            <person name="Roger A.J."/>
            <person name="Ruiz-Trillo I."/>
            <person name="Brown M."/>
            <person name="Walker B."/>
            <person name="Young S."/>
            <person name="Zeng Q."/>
            <person name="Gargeya S."/>
            <person name="Fitzgerald M."/>
            <person name="Haas B."/>
            <person name="Abouelleil A."/>
            <person name="Allen A.W."/>
            <person name="Alvarado L."/>
            <person name="Arachchi H.M."/>
            <person name="Berlin A.M."/>
            <person name="Chapman S.B."/>
            <person name="Gainer-Dewar J."/>
            <person name="Goldberg J."/>
            <person name="Griggs A."/>
            <person name="Gujja S."/>
            <person name="Hansen M."/>
            <person name="Howarth C."/>
            <person name="Imamovic A."/>
            <person name="Ireland A."/>
            <person name="Larimer J."/>
            <person name="McCowan C."/>
            <person name="Murphy C."/>
            <person name="Pearson M."/>
            <person name="Poon T.W."/>
            <person name="Priest M."/>
            <person name="Roberts A."/>
            <person name="Saif S."/>
            <person name="Shea T."/>
            <person name="Sisk P."/>
            <person name="Sykes S."/>
            <person name="Wortman J."/>
            <person name="Nusbaum C."/>
            <person name="Birren B."/>
        </authorList>
    </citation>
    <scope>NUCLEOTIDE SEQUENCE [LARGE SCALE GENOMIC DNA]</scope>
    <source>
        <strain evidence="7">ATCC 38817</strain>
    </source>
</reference>
<proteinExistence type="predicted"/>
<evidence type="ECO:0000313" key="7">
    <source>
        <dbReference type="EMBL" id="KCV72541.1"/>
    </source>
</evidence>
<dbReference type="Gene3D" id="3.40.50.300">
    <property type="entry name" value="P-loop containing nucleotide triphosphate hydrolases"/>
    <property type="match status" value="2"/>
</dbReference>
<protein>
    <recommendedName>
        <fullName evidence="9">Intron-binding protein aquarius</fullName>
    </recommendedName>
</protein>
<evidence type="ECO:0000259" key="3">
    <source>
        <dbReference type="Pfam" id="PF13087"/>
    </source>
</evidence>
<evidence type="ECO:0000259" key="2">
    <source>
        <dbReference type="Pfam" id="PF13086"/>
    </source>
</evidence>
<dbReference type="InterPro" id="IPR041677">
    <property type="entry name" value="DNA2/NAM7_AAA_11"/>
</dbReference>
<dbReference type="InterPro" id="IPR032174">
    <property type="entry name" value="Aquarius_N"/>
</dbReference>
<evidence type="ECO:0000256" key="1">
    <source>
        <dbReference type="SAM" id="MobiDB-lite"/>
    </source>
</evidence>
<feature type="region of interest" description="Disordered" evidence="1">
    <location>
        <begin position="813"/>
        <end position="844"/>
    </location>
</feature>
<evidence type="ECO:0008006" key="9">
    <source>
        <dbReference type="Google" id="ProtNLM"/>
    </source>
</evidence>
<dbReference type="InterPro" id="IPR047187">
    <property type="entry name" value="SF1_C_Upf1"/>
</dbReference>
<dbReference type="InterPro" id="IPR045055">
    <property type="entry name" value="DNA2/NAM7-like"/>
</dbReference>
<feature type="compositionally biased region" description="Gly residues" evidence="1">
    <location>
        <begin position="772"/>
        <end position="781"/>
    </location>
</feature>
<feature type="domain" description="DNA2/NAM7 helicase helicase" evidence="2">
    <location>
        <begin position="1068"/>
        <end position="1151"/>
    </location>
</feature>
<feature type="region of interest" description="Disordered" evidence="1">
    <location>
        <begin position="761"/>
        <end position="797"/>
    </location>
</feature>
<gene>
    <name evidence="7" type="ORF">H696_00133</name>
</gene>
<dbReference type="GO" id="GO:0071013">
    <property type="term" value="C:catalytic step 2 spliceosome"/>
    <property type="evidence" value="ECO:0007669"/>
    <property type="project" value="TreeGrafter"/>
</dbReference>
<dbReference type="Proteomes" id="UP000030693">
    <property type="component" value="Unassembled WGS sequence"/>
</dbReference>
<feature type="domain" description="DNA2/NAM7 helicase helicase" evidence="2">
    <location>
        <begin position="1320"/>
        <end position="1399"/>
    </location>
</feature>
<dbReference type="CDD" id="cd17935">
    <property type="entry name" value="EEXXQc_AQR"/>
    <property type="match status" value="1"/>
</dbReference>
<evidence type="ECO:0000313" key="8">
    <source>
        <dbReference type="Proteomes" id="UP000030693"/>
    </source>
</evidence>
<dbReference type="OrthoDB" id="1879at2759"/>
<evidence type="ECO:0000259" key="6">
    <source>
        <dbReference type="Pfam" id="PF21144"/>
    </source>
</evidence>
<feature type="compositionally biased region" description="Acidic residues" evidence="1">
    <location>
        <begin position="1846"/>
        <end position="1886"/>
    </location>
</feature>
<dbReference type="EMBL" id="KB932201">
    <property type="protein sequence ID" value="KCV72541.1"/>
    <property type="molecule type" value="Genomic_DNA"/>
</dbReference>
<dbReference type="GO" id="GO:0003729">
    <property type="term" value="F:mRNA binding"/>
    <property type="evidence" value="ECO:0007669"/>
    <property type="project" value="TreeGrafter"/>
</dbReference>
<dbReference type="GO" id="GO:0004386">
    <property type="term" value="F:helicase activity"/>
    <property type="evidence" value="ECO:0007669"/>
    <property type="project" value="InterPro"/>
</dbReference>
<dbReference type="GeneID" id="20524858"/>
<dbReference type="Pfam" id="PF21143">
    <property type="entry name" value="Aquarius_N_2nd"/>
    <property type="match status" value="1"/>
</dbReference>
<feature type="region of interest" description="Disordered" evidence="1">
    <location>
        <begin position="1"/>
        <end position="40"/>
    </location>
</feature>
<organism evidence="7">
    <name type="scientific">Fonticula alba</name>
    <name type="common">Slime mold</name>
    <dbReference type="NCBI Taxonomy" id="691883"/>
    <lineage>
        <taxon>Eukaryota</taxon>
        <taxon>Rotosphaerida</taxon>
        <taxon>Fonticulaceae</taxon>
        <taxon>Fonticula</taxon>
    </lineage>
</organism>
<feature type="domain" description="RNA helicase aquarius N-terminal" evidence="4">
    <location>
        <begin position="74"/>
        <end position="396"/>
    </location>
</feature>
<dbReference type="Pfam" id="PF13087">
    <property type="entry name" value="AAA_12"/>
    <property type="match status" value="1"/>
</dbReference>
<dbReference type="OMA" id="YRVWLDC"/>
<feature type="region of interest" description="Disordered" evidence="1">
    <location>
        <begin position="303"/>
        <end position="336"/>
    </location>
</feature>
<name>A0A058ZF15_FONAL</name>
<keyword evidence="8" id="KW-1185">Reference proteome</keyword>
<dbReference type="InterPro" id="IPR041679">
    <property type="entry name" value="DNA2/NAM7-like_C"/>
</dbReference>
<feature type="compositionally biased region" description="Acidic residues" evidence="1">
    <location>
        <begin position="1653"/>
        <end position="1682"/>
    </location>
</feature>
<dbReference type="PANTHER" id="PTHR10887">
    <property type="entry name" value="DNA2/NAM7 HELICASE FAMILY"/>
    <property type="match status" value="1"/>
</dbReference>
<dbReference type="InterPro" id="IPR027417">
    <property type="entry name" value="P-loop_NTPase"/>
</dbReference>
<dbReference type="CDD" id="cd18808">
    <property type="entry name" value="SF1_C_Upf1"/>
    <property type="match status" value="1"/>
</dbReference>
<feature type="domain" description="RNA helicase aquarius insertion" evidence="6">
    <location>
        <begin position="961"/>
        <end position="1058"/>
    </location>
</feature>
<evidence type="ECO:0000259" key="4">
    <source>
        <dbReference type="Pfam" id="PF16399"/>
    </source>
</evidence>